<dbReference type="GO" id="GO:0003677">
    <property type="term" value="F:DNA binding"/>
    <property type="evidence" value="ECO:0007669"/>
    <property type="project" value="InterPro"/>
</dbReference>
<dbReference type="Gene3D" id="1.20.272.10">
    <property type="match status" value="2"/>
</dbReference>
<sequence length="331" mass="37553">MDRIKITEYKTRGGLNVGAAFEKLYNDILKGDTDEAFSTAFDLYRTSPVMLEELWKQLETAAVCAVGLAEPGALAYVYNLRCICYHTEPYMPDAGGMQALSFIQAIRYLCACEKEPSLEAEIKRVRDSCQAGVYAEIPDFAKDHHNHAGRELGHTPLDFLYPDGGSRVVPEAEGAEPYKKRLIELLTPIYGGEHPRPFRSDAYNHFYEMESPHGLNLELLQSAFQKSIRRALEREALMLAYEAFISGSEMEAYLWERIVIMSVEDIGMGEPECSRFMYAYCRVKDQFADRPEERLGLLMQAVRILCSCPKERGTELIKGILVQECKNGDRK</sequence>
<evidence type="ECO:0000313" key="2">
    <source>
        <dbReference type="Proteomes" id="UP000095651"/>
    </source>
</evidence>
<reference evidence="1 2" key="1">
    <citation type="submission" date="2015-09" db="EMBL/GenBank/DDBJ databases">
        <authorList>
            <consortium name="Pathogen Informatics"/>
        </authorList>
    </citation>
    <scope>NUCLEOTIDE SEQUENCE [LARGE SCALE GENOMIC DNA]</scope>
    <source>
        <strain evidence="1 2">2789STDY5608850</strain>
    </source>
</reference>
<organism evidence="1 2">
    <name type="scientific">Hungatella hathewayi</name>
    <dbReference type="NCBI Taxonomy" id="154046"/>
    <lineage>
        <taxon>Bacteria</taxon>
        <taxon>Bacillati</taxon>
        <taxon>Bacillota</taxon>
        <taxon>Clostridia</taxon>
        <taxon>Lachnospirales</taxon>
        <taxon>Lachnospiraceae</taxon>
        <taxon>Hungatella</taxon>
    </lineage>
</organism>
<accession>A0A174DCG0</accession>
<dbReference type="AlphaFoldDB" id="A0A174DCG0"/>
<protein>
    <submittedName>
        <fullName evidence="1">Recombination factor protein RarA</fullName>
    </submittedName>
</protein>
<gene>
    <name evidence="1" type="ORF">ERS852407_02186</name>
</gene>
<dbReference type="Proteomes" id="UP000095651">
    <property type="component" value="Unassembled WGS sequence"/>
</dbReference>
<evidence type="ECO:0000313" key="1">
    <source>
        <dbReference type="EMBL" id="CUO21725.1"/>
    </source>
</evidence>
<dbReference type="EMBL" id="CYZE01000004">
    <property type="protein sequence ID" value="CUO21725.1"/>
    <property type="molecule type" value="Genomic_DNA"/>
</dbReference>
<dbReference type="RefSeq" id="WP_055654932.1">
    <property type="nucleotide sequence ID" value="NZ_CABIXC010000004.1"/>
</dbReference>
<dbReference type="SUPFAM" id="SSF48019">
    <property type="entry name" value="post-AAA+ oligomerization domain-like"/>
    <property type="match status" value="2"/>
</dbReference>
<dbReference type="InterPro" id="IPR008921">
    <property type="entry name" value="DNA_pol3_clamp-load_cplx_C"/>
</dbReference>
<dbReference type="GO" id="GO:0006260">
    <property type="term" value="P:DNA replication"/>
    <property type="evidence" value="ECO:0007669"/>
    <property type="project" value="InterPro"/>
</dbReference>
<proteinExistence type="predicted"/>
<name>A0A174DCG0_9FIRM</name>